<feature type="compositionally biased region" description="Basic and acidic residues" evidence="1">
    <location>
        <begin position="9"/>
        <end position="23"/>
    </location>
</feature>
<dbReference type="EMBL" id="BMVP01000034">
    <property type="protein sequence ID" value="GHB86281.1"/>
    <property type="molecule type" value="Genomic_DNA"/>
</dbReference>
<evidence type="ECO:0000313" key="3">
    <source>
        <dbReference type="Proteomes" id="UP000642673"/>
    </source>
</evidence>
<dbReference type="Proteomes" id="UP000642673">
    <property type="component" value="Unassembled WGS sequence"/>
</dbReference>
<feature type="compositionally biased region" description="Basic and acidic residues" evidence="1">
    <location>
        <begin position="102"/>
        <end position="111"/>
    </location>
</feature>
<gene>
    <name evidence="2" type="ORF">GCM10010347_66560</name>
</gene>
<proteinExistence type="predicted"/>
<evidence type="ECO:0000313" key="2">
    <source>
        <dbReference type="EMBL" id="GHB86281.1"/>
    </source>
</evidence>
<reference evidence="3" key="1">
    <citation type="journal article" date="2019" name="Int. J. Syst. Evol. Microbiol.">
        <title>The Global Catalogue of Microorganisms (GCM) 10K type strain sequencing project: providing services to taxonomists for standard genome sequencing and annotation.</title>
        <authorList>
            <consortium name="The Broad Institute Genomics Platform"/>
            <consortium name="The Broad Institute Genome Sequencing Center for Infectious Disease"/>
            <person name="Wu L."/>
            <person name="Ma J."/>
        </authorList>
    </citation>
    <scope>NUCLEOTIDE SEQUENCE [LARGE SCALE GENOMIC DNA]</scope>
    <source>
        <strain evidence="3">JCM 4738</strain>
    </source>
</reference>
<keyword evidence="3" id="KW-1185">Reference proteome</keyword>
<sequence length="111" mass="11836">MTNPGAPKTVREPRDTRTVEKAEPGGTCLPYGRVPTGRPLLPAGETADAPCHGGPFGAKAIFGGEDAAEADAYRGVPGTPVGRAMRRPSCHPAPRRLRRRWERGDSRPRPG</sequence>
<feature type="region of interest" description="Disordered" evidence="1">
    <location>
        <begin position="76"/>
        <end position="111"/>
    </location>
</feature>
<feature type="region of interest" description="Disordered" evidence="1">
    <location>
        <begin position="1"/>
        <end position="46"/>
    </location>
</feature>
<dbReference type="RefSeq" id="WP_381354142.1">
    <property type="nucleotide sequence ID" value="NZ_JBHSYU010000002.1"/>
</dbReference>
<organism evidence="2 3">
    <name type="scientific">Streptomyces cirratus</name>
    <dbReference type="NCBI Taxonomy" id="68187"/>
    <lineage>
        <taxon>Bacteria</taxon>
        <taxon>Bacillati</taxon>
        <taxon>Actinomycetota</taxon>
        <taxon>Actinomycetes</taxon>
        <taxon>Kitasatosporales</taxon>
        <taxon>Streptomycetaceae</taxon>
        <taxon>Streptomyces</taxon>
    </lineage>
</organism>
<evidence type="ECO:0000256" key="1">
    <source>
        <dbReference type="SAM" id="MobiDB-lite"/>
    </source>
</evidence>
<protein>
    <submittedName>
        <fullName evidence="2">Uncharacterized protein</fullName>
    </submittedName>
</protein>
<feature type="compositionally biased region" description="Basic residues" evidence="1">
    <location>
        <begin position="84"/>
        <end position="101"/>
    </location>
</feature>
<name>A0ABQ3F5W0_9ACTN</name>
<accession>A0ABQ3F5W0</accession>
<comment type="caution">
    <text evidence="2">The sequence shown here is derived from an EMBL/GenBank/DDBJ whole genome shotgun (WGS) entry which is preliminary data.</text>
</comment>